<organism evidence="9 10">
    <name type="scientific">Aspergillus felis</name>
    <dbReference type="NCBI Taxonomy" id="1287682"/>
    <lineage>
        <taxon>Eukaryota</taxon>
        <taxon>Fungi</taxon>
        <taxon>Dikarya</taxon>
        <taxon>Ascomycota</taxon>
        <taxon>Pezizomycotina</taxon>
        <taxon>Eurotiomycetes</taxon>
        <taxon>Eurotiomycetidae</taxon>
        <taxon>Eurotiales</taxon>
        <taxon>Aspergillaceae</taxon>
        <taxon>Aspergillus</taxon>
        <taxon>Aspergillus subgen. Fumigati</taxon>
    </lineage>
</organism>
<comment type="cofactor">
    <cofactor evidence="1">
        <name>heme</name>
        <dbReference type="ChEBI" id="CHEBI:30413"/>
    </cofactor>
</comment>
<keyword evidence="6" id="KW-0408">Iron</keyword>
<evidence type="ECO:0000256" key="2">
    <source>
        <dbReference type="ARBA" id="ARBA00007920"/>
    </source>
</evidence>
<dbReference type="InterPro" id="IPR047146">
    <property type="entry name" value="Cyt_P450_E_CYP52_fungi"/>
</dbReference>
<evidence type="ECO:0000256" key="4">
    <source>
        <dbReference type="ARBA" id="ARBA00022723"/>
    </source>
</evidence>
<evidence type="ECO:0000313" key="10">
    <source>
        <dbReference type="Proteomes" id="UP000641853"/>
    </source>
</evidence>
<dbReference type="CDD" id="cd11063">
    <property type="entry name" value="CYP52"/>
    <property type="match status" value="1"/>
</dbReference>
<dbReference type="InterPro" id="IPR007751">
    <property type="entry name" value="DUF676_lipase-like"/>
</dbReference>
<comment type="caution">
    <text evidence="9">The sequence shown here is derived from an EMBL/GenBank/DDBJ whole genome shotgun (WGS) entry which is preliminary data.</text>
</comment>
<dbReference type="GO" id="GO:0005506">
    <property type="term" value="F:iron ion binding"/>
    <property type="evidence" value="ECO:0007669"/>
    <property type="project" value="InterPro"/>
</dbReference>
<dbReference type="GO" id="GO:0020037">
    <property type="term" value="F:heme binding"/>
    <property type="evidence" value="ECO:0007669"/>
    <property type="project" value="InterPro"/>
</dbReference>
<accession>A0A8H6R386</accession>
<evidence type="ECO:0000256" key="3">
    <source>
        <dbReference type="ARBA" id="ARBA00010617"/>
    </source>
</evidence>
<keyword evidence="4" id="KW-0479">Metal-binding</keyword>
<reference evidence="9" key="1">
    <citation type="submission" date="2020-06" db="EMBL/GenBank/DDBJ databases">
        <title>Draft genome sequences of strains closely related to Aspergillus parafelis and Aspergillus hiratsukae.</title>
        <authorList>
            <person name="Dos Santos R.A.C."/>
            <person name="Rivero-Menendez O."/>
            <person name="Steenwyk J.L."/>
            <person name="Mead M.E."/>
            <person name="Goldman G.H."/>
            <person name="Alastruey-Izquierdo A."/>
            <person name="Rokas A."/>
        </authorList>
    </citation>
    <scope>NUCLEOTIDE SEQUENCE</scope>
    <source>
        <strain evidence="9">CNM-CM7691</strain>
    </source>
</reference>
<keyword evidence="7" id="KW-0503">Monooxygenase</keyword>
<dbReference type="Pfam" id="PF05057">
    <property type="entry name" value="DUF676"/>
    <property type="match status" value="1"/>
</dbReference>
<evidence type="ECO:0000256" key="5">
    <source>
        <dbReference type="ARBA" id="ARBA00023002"/>
    </source>
</evidence>
<dbReference type="Proteomes" id="UP000641853">
    <property type="component" value="Unassembled WGS sequence"/>
</dbReference>
<dbReference type="PRINTS" id="PR01239">
    <property type="entry name" value="EP450IICYP52"/>
</dbReference>
<dbReference type="InterPro" id="IPR017972">
    <property type="entry name" value="Cyt_P450_CS"/>
</dbReference>
<proteinExistence type="inferred from homology"/>
<dbReference type="SUPFAM" id="SSF53474">
    <property type="entry name" value="alpha/beta-Hydrolases"/>
    <property type="match status" value="1"/>
</dbReference>
<dbReference type="PROSITE" id="PS00086">
    <property type="entry name" value="CYTOCHROME_P450"/>
    <property type="match status" value="1"/>
</dbReference>
<dbReference type="EMBL" id="JACBAG010001640">
    <property type="protein sequence ID" value="KAF7184374.1"/>
    <property type="molecule type" value="Genomic_DNA"/>
</dbReference>
<evidence type="ECO:0000256" key="7">
    <source>
        <dbReference type="ARBA" id="ARBA00023033"/>
    </source>
</evidence>
<evidence type="ECO:0000256" key="1">
    <source>
        <dbReference type="ARBA" id="ARBA00001971"/>
    </source>
</evidence>
<dbReference type="AlphaFoldDB" id="A0A8H6R386"/>
<dbReference type="Gene3D" id="1.10.630.10">
    <property type="entry name" value="Cytochrome P450"/>
    <property type="match status" value="1"/>
</dbReference>
<dbReference type="InterPro" id="IPR001128">
    <property type="entry name" value="Cyt_P450"/>
</dbReference>
<evidence type="ECO:0000313" key="9">
    <source>
        <dbReference type="EMBL" id="KAF7184374.1"/>
    </source>
</evidence>
<name>A0A8H6R386_9EURO</name>
<keyword evidence="5" id="KW-0560">Oxidoreductase</keyword>
<dbReference type="InterPro" id="IPR002974">
    <property type="entry name" value="Cyt_P450_E_CYP52_ascomycetes"/>
</dbReference>
<dbReference type="Gene3D" id="3.40.50.1820">
    <property type="entry name" value="alpha/beta hydrolase"/>
    <property type="match status" value="1"/>
</dbReference>
<evidence type="ECO:0000256" key="6">
    <source>
        <dbReference type="ARBA" id="ARBA00023004"/>
    </source>
</evidence>
<keyword evidence="10" id="KW-1185">Reference proteome</keyword>
<gene>
    <name evidence="9" type="ORF">CNMCM7691_005126</name>
</gene>
<dbReference type="PANTHER" id="PTHR24287">
    <property type="entry name" value="P450, PUTATIVE (EUROFUNG)-RELATED"/>
    <property type="match status" value="1"/>
</dbReference>
<dbReference type="InterPro" id="IPR036396">
    <property type="entry name" value="Cyt_P450_sf"/>
</dbReference>
<dbReference type="PANTHER" id="PTHR24287:SF18">
    <property type="entry name" value="CYTOCHROME P450 MONOOXYGENASE APDE-RELATED"/>
    <property type="match status" value="1"/>
</dbReference>
<comment type="similarity">
    <text evidence="3">Belongs to the cytochrome P450 family.</text>
</comment>
<feature type="domain" description="DUF676" evidence="8">
    <location>
        <begin position="515"/>
        <end position="652"/>
    </location>
</feature>
<comment type="similarity">
    <text evidence="2">Belongs to the putative lipase ROG1 family.</text>
</comment>
<evidence type="ECO:0000259" key="8">
    <source>
        <dbReference type="Pfam" id="PF05057"/>
    </source>
</evidence>
<dbReference type="GO" id="GO:0016712">
    <property type="term" value="F:oxidoreductase activity, acting on paired donors, with incorporation or reduction of molecular oxygen, reduced flavin or flavoprotein as one donor, and incorporation of one atom of oxygen"/>
    <property type="evidence" value="ECO:0007669"/>
    <property type="project" value="InterPro"/>
</dbReference>
<sequence length="845" mass="95997">MATTILIWATLIVGLCRVCYLSLSRFKDYRNDSAVALQHGCQLPPELPKKWPLGIDRIIDLWKTNAEGRLLAYLCKVAEDYEPGNNLTQYLLFGPRAFHLLHPSNVEAVLSTNFKDYGFGARPQIFAPLLGNGIFTQEGTAWKHSRELLRKQFIRVQYQNLDHFREHVDNLIDRLPASGVVDLQPLFFDLTLDTATALLFGRSIYSLRAGIDQHRENKIFAESFNIAQEGLAKRFRIAPWHFLYNPPAFRKACANVHRFVENYIKDLDLENPERNVMKQDGFIKQIAEDWPGYNSMLFVLDVVCIGLETYFRFSANFAFVVISRLLIRHGNVMKRLRQEIAAVMEGGHIPSLRLYPPVPLNNREAVRTTLLPTGGGLEGDKPMLVRKGELVVFSQYVNSRKKNIFGPDAYEFRPERWESGELENVRWAYFPFSGGPRQCLGEDFALMEVSYTVVRILQTFSQIMLPAGVPNEPVGSERQRLTLVLLSADGCKVEQIYGIQELYRPADEPVEIDIVAVHGLNGHVTETWTSKPQGTCWLSDPAYLPKYLPRARVLAWGYNASISSWNGKRPSSDRVLQHAQTLVSQLESDRDLEDATQRPIIFICHSLGGIIVKRALAYAESRHRLAHIHSIYTCTFAILFFGTPHHGSNKANLLGSLQKMACLTIPKTVAEFETGLVNALEKESEILQNITDQFAPLMPNFRVFFFWEQEKTDLKYKRDYIVDETSAAPILDNTERCGISADHQRMCKFQSPNDQGYRTAVAALRRYAREAPNVIQRRYQRAANLHRDEKFLAAAELLGTAQTSVSAPCQPVSHYLENANFVFRAKSSDSPSITEAHLNQENLPI</sequence>
<dbReference type="InterPro" id="IPR029058">
    <property type="entry name" value="AB_hydrolase_fold"/>
</dbReference>
<dbReference type="SUPFAM" id="SSF48264">
    <property type="entry name" value="Cytochrome P450"/>
    <property type="match status" value="1"/>
</dbReference>
<protein>
    <recommendedName>
        <fullName evidence="8">DUF676 domain-containing protein</fullName>
    </recommendedName>
</protein>
<dbReference type="Pfam" id="PF00067">
    <property type="entry name" value="p450"/>
    <property type="match status" value="1"/>
</dbReference>